<keyword evidence="4 6" id="KW-1133">Transmembrane helix</keyword>
<dbReference type="GO" id="GO:0022857">
    <property type="term" value="F:transmembrane transporter activity"/>
    <property type="evidence" value="ECO:0007669"/>
    <property type="project" value="InterPro"/>
</dbReference>
<evidence type="ECO:0000313" key="7">
    <source>
        <dbReference type="EMBL" id="MPL70456.1"/>
    </source>
</evidence>
<feature type="transmembrane region" description="Helical" evidence="6">
    <location>
        <begin position="245"/>
        <end position="264"/>
    </location>
</feature>
<protein>
    <recommendedName>
        <fullName evidence="8">Branched-chain amino acid transport system / permease component</fullName>
    </recommendedName>
</protein>
<name>A0A644TTZ7_9ZZZZ</name>
<accession>A0A644TTZ7</accession>
<dbReference type="GO" id="GO:0005886">
    <property type="term" value="C:plasma membrane"/>
    <property type="evidence" value="ECO:0007669"/>
    <property type="project" value="UniProtKB-SubCell"/>
</dbReference>
<dbReference type="CDD" id="cd06580">
    <property type="entry name" value="TM_PBP1_transp_TpRbsC_like"/>
    <property type="match status" value="1"/>
</dbReference>
<keyword evidence="3 6" id="KW-0812">Transmembrane</keyword>
<feature type="transmembrane region" description="Helical" evidence="6">
    <location>
        <begin position="6"/>
        <end position="26"/>
    </location>
</feature>
<reference evidence="7" key="1">
    <citation type="submission" date="2019-08" db="EMBL/GenBank/DDBJ databases">
        <authorList>
            <person name="Kucharzyk K."/>
            <person name="Murdoch R.W."/>
            <person name="Higgins S."/>
            <person name="Loffler F."/>
        </authorList>
    </citation>
    <scope>NUCLEOTIDE SEQUENCE</scope>
</reference>
<feature type="transmembrane region" description="Helical" evidence="6">
    <location>
        <begin position="270"/>
        <end position="289"/>
    </location>
</feature>
<evidence type="ECO:0000256" key="1">
    <source>
        <dbReference type="ARBA" id="ARBA00004651"/>
    </source>
</evidence>
<feature type="transmembrane region" description="Helical" evidence="6">
    <location>
        <begin position="38"/>
        <end position="57"/>
    </location>
</feature>
<evidence type="ECO:0000256" key="2">
    <source>
        <dbReference type="ARBA" id="ARBA00022475"/>
    </source>
</evidence>
<evidence type="ECO:0008006" key="8">
    <source>
        <dbReference type="Google" id="ProtNLM"/>
    </source>
</evidence>
<dbReference type="Pfam" id="PF02653">
    <property type="entry name" value="BPD_transp_2"/>
    <property type="match status" value="1"/>
</dbReference>
<evidence type="ECO:0000256" key="4">
    <source>
        <dbReference type="ARBA" id="ARBA00022989"/>
    </source>
</evidence>
<dbReference type="AlphaFoldDB" id="A0A644TTZ7"/>
<dbReference type="EMBL" id="VSSQ01000053">
    <property type="protein sequence ID" value="MPL70456.1"/>
    <property type="molecule type" value="Genomic_DNA"/>
</dbReference>
<feature type="transmembrane region" description="Helical" evidence="6">
    <location>
        <begin position="63"/>
        <end position="84"/>
    </location>
</feature>
<feature type="transmembrane region" description="Helical" evidence="6">
    <location>
        <begin position="91"/>
        <end position="109"/>
    </location>
</feature>
<keyword evidence="2" id="KW-1003">Cell membrane</keyword>
<evidence type="ECO:0000256" key="6">
    <source>
        <dbReference type="SAM" id="Phobius"/>
    </source>
</evidence>
<dbReference type="PANTHER" id="PTHR43370">
    <property type="entry name" value="SUGAR ABC TRANSPORTER INTEGRAL MEMBRANE PROTEIN-RELATED"/>
    <property type="match status" value="1"/>
</dbReference>
<keyword evidence="5 6" id="KW-0472">Membrane</keyword>
<evidence type="ECO:0000256" key="5">
    <source>
        <dbReference type="ARBA" id="ARBA00023136"/>
    </source>
</evidence>
<comment type="subcellular location">
    <subcellularLocation>
        <location evidence="1">Cell membrane</location>
        <topology evidence="1">Multi-pass membrane protein</topology>
    </subcellularLocation>
</comment>
<organism evidence="7">
    <name type="scientific">bioreactor metagenome</name>
    <dbReference type="NCBI Taxonomy" id="1076179"/>
    <lineage>
        <taxon>unclassified sequences</taxon>
        <taxon>metagenomes</taxon>
        <taxon>ecological metagenomes</taxon>
    </lineage>
</organism>
<proteinExistence type="predicted"/>
<dbReference type="PANTHER" id="PTHR43370:SF2">
    <property type="entry name" value="ABC TRANSPORTER PERMEASE PROTEIN"/>
    <property type="match status" value="1"/>
</dbReference>
<feature type="transmembrane region" description="Helical" evidence="6">
    <location>
        <begin position="219"/>
        <end position="238"/>
    </location>
</feature>
<sequence length="333" mass="35169">MTGDALLFGLSGVLSSSAPILFGVLGETISERAGVSNLAMNGMILLSAMGGFAASLATGSLALGFLAGAAIGAAVALVVAFASISLRQSQVAVGYVLAMLCRDLAYFLGNPIMGMPGPRLNLAPIPALSSIPILGTLLFRHDIVTYSSFLLIILSWFYMERTKPGIMLKGLGENPRAAYVRGADVNRLRYLYTVSGGAIAGLAGPIYSLSVKAGWKGTISGLDGIGWIILSITIFGGWRPFRAAMGAYFFSFLQWLGLVLQPLMPNVPSQVLQVAPFPLMILTLLLVNIGNAEWVERSLSHLPESVRRDIARVLGALNATPPAALGQPFDKDE</sequence>
<comment type="caution">
    <text evidence="7">The sequence shown here is derived from an EMBL/GenBank/DDBJ whole genome shotgun (WGS) entry which is preliminary data.</text>
</comment>
<gene>
    <name evidence="7" type="ORF">SDC9_16212</name>
</gene>
<dbReference type="InterPro" id="IPR001851">
    <property type="entry name" value="ABC_transp_permease"/>
</dbReference>
<evidence type="ECO:0000256" key="3">
    <source>
        <dbReference type="ARBA" id="ARBA00022692"/>
    </source>
</evidence>
<feature type="transmembrane region" description="Helical" evidence="6">
    <location>
        <begin position="190"/>
        <end position="207"/>
    </location>
</feature>
<feature type="transmembrane region" description="Helical" evidence="6">
    <location>
        <begin position="143"/>
        <end position="159"/>
    </location>
</feature>